<dbReference type="AlphaFoldDB" id="A0A974GVK1"/>
<dbReference type="RefSeq" id="WP_179237124.1">
    <property type="nucleotide sequence ID" value="NZ_JACBNQ010000002.1"/>
</dbReference>
<name>A0A974GVK1_SEDHY</name>
<organism evidence="1 2">
    <name type="scientific">Sedimentibacter hydroxybenzoicus DSM 7310</name>
    <dbReference type="NCBI Taxonomy" id="1123245"/>
    <lineage>
        <taxon>Bacteria</taxon>
        <taxon>Bacillati</taxon>
        <taxon>Bacillota</taxon>
        <taxon>Tissierellia</taxon>
        <taxon>Sedimentibacter</taxon>
    </lineage>
</organism>
<dbReference type="SUPFAM" id="SSF143011">
    <property type="entry name" value="RelE-like"/>
    <property type="match status" value="1"/>
</dbReference>
<accession>A0A974GVK1</accession>
<comment type="caution">
    <text evidence="1">The sequence shown here is derived from an EMBL/GenBank/DDBJ whole genome shotgun (WGS) entry which is preliminary data.</text>
</comment>
<protein>
    <submittedName>
        <fullName evidence="1">Type II toxin-antitoxin system RelE/ParE family toxin</fullName>
    </submittedName>
</protein>
<sequence>MQIEFKTKKLEKVCTNAQEAEKRHGRDMALKIHQRIDEIKAALNVEMMVQFGIGRCHQLKGNRRDQYAVDLVHPYRLVFEKKGKEIQIANIMEIVDYHN</sequence>
<dbReference type="InterPro" id="IPR035093">
    <property type="entry name" value="RelE/ParE_toxin_dom_sf"/>
</dbReference>
<dbReference type="EMBL" id="JACBNQ010000002">
    <property type="protein sequence ID" value="NYB73448.1"/>
    <property type="molecule type" value="Genomic_DNA"/>
</dbReference>
<proteinExistence type="predicted"/>
<evidence type="ECO:0000313" key="2">
    <source>
        <dbReference type="Proteomes" id="UP000611629"/>
    </source>
</evidence>
<dbReference type="Gene3D" id="3.30.2310.20">
    <property type="entry name" value="RelE-like"/>
    <property type="match status" value="1"/>
</dbReference>
<gene>
    <name evidence="1" type="ORF">HZF24_04775</name>
</gene>
<evidence type="ECO:0000313" key="1">
    <source>
        <dbReference type="EMBL" id="NYB73448.1"/>
    </source>
</evidence>
<reference evidence="1" key="1">
    <citation type="submission" date="2020-07" db="EMBL/GenBank/DDBJ databases">
        <title>Genomic analysis of a strain of Sedimentibacter Hydroxybenzoicus DSM7310.</title>
        <authorList>
            <person name="Ma S."/>
        </authorList>
    </citation>
    <scope>NUCLEOTIDE SEQUENCE</scope>
    <source>
        <strain evidence="1">DSM 7310</strain>
    </source>
</reference>
<dbReference type="Proteomes" id="UP000611629">
    <property type="component" value="Unassembled WGS sequence"/>
</dbReference>
<keyword evidence="2" id="KW-1185">Reference proteome</keyword>